<evidence type="ECO:0000313" key="2">
    <source>
        <dbReference type="Proteomes" id="UP000760860"/>
    </source>
</evidence>
<gene>
    <name evidence="1" type="ORF">PC129_g19085</name>
</gene>
<comment type="caution">
    <text evidence="1">The sequence shown here is derived from an EMBL/GenBank/DDBJ whole genome shotgun (WGS) entry which is preliminary data.</text>
</comment>
<protein>
    <submittedName>
        <fullName evidence="1">Uncharacterized protein</fullName>
    </submittedName>
</protein>
<dbReference type="EMBL" id="RCMV01001182">
    <property type="protein sequence ID" value="KAG3209914.1"/>
    <property type="molecule type" value="Genomic_DNA"/>
</dbReference>
<name>A0A8T1HC01_9STRA</name>
<proteinExistence type="predicted"/>
<dbReference type="AlphaFoldDB" id="A0A8T1HC01"/>
<sequence>MYRSHGLMSLSITWGAEFRVGAGFYIGASGPAPSATAAASLDCAIDT</sequence>
<dbReference type="Proteomes" id="UP000760860">
    <property type="component" value="Unassembled WGS sequence"/>
</dbReference>
<reference evidence="1" key="1">
    <citation type="submission" date="2018-05" db="EMBL/GenBank/DDBJ databases">
        <title>Effector identification in a new, highly contiguous assembly of the strawberry crown rot pathogen Phytophthora cactorum.</title>
        <authorList>
            <person name="Armitage A.D."/>
            <person name="Nellist C.F."/>
            <person name="Bates H."/>
            <person name="Vickerstaff R.J."/>
            <person name="Harrison R.J."/>
        </authorList>
    </citation>
    <scope>NUCLEOTIDE SEQUENCE</scope>
    <source>
        <strain evidence="1">P421</strain>
    </source>
</reference>
<accession>A0A8T1HC01</accession>
<evidence type="ECO:0000313" key="1">
    <source>
        <dbReference type="EMBL" id="KAG3209914.1"/>
    </source>
</evidence>
<organism evidence="1 2">
    <name type="scientific">Phytophthora cactorum</name>
    <dbReference type="NCBI Taxonomy" id="29920"/>
    <lineage>
        <taxon>Eukaryota</taxon>
        <taxon>Sar</taxon>
        <taxon>Stramenopiles</taxon>
        <taxon>Oomycota</taxon>
        <taxon>Peronosporomycetes</taxon>
        <taxon>Peronosporales</taxon>
        <taxon>Peronosporaceae</taxon>
        <taxon>Phytophthora</taxon>
    </lineage>
</organism>